<feature type="non-terminal residue" evidence="1">
    <location>
        <position position="188"/>
    </location>
</feature>
<dbReference type="AlphaFoldDB" id="A0A0F3GQ25"/>
<dbReference type="InterPro" id="IPR044650">
    <property type="entry name" value="SRFR1-like"/>
</dbReference>
<evidence type="ECO:0000313" key="2">
    <source>
        <dbReference type="Proteomes" id="UP000033423"/>
    </source>
</evidence>
<organism evidence="1 2">
    <name type="scientific">Candidatus Magnetobacterium bavaricum</name>
    <dbReference type="NCBI Taxonomy" id="29290"/>
    <lineage>
        <taxon>Bacteria</taxon>
        <taxon>Pseudomonadati</taxon>
        <taxon>Nitrospirota</taxon>
        <taxon>Thermodesulfovibrionia</taxon>
        <taxon>Thermodesulfovibrionales</taxon>
        <taxon>Candidatus Magnetobacteriaceae</taxon>
        <taxon>Candidatus Magnetobacterium</taxon>
    </lineage>
</organism>
<sequence>METITTTKGTYVETLPELSERVDNIEEVLYTLQYYAGSVLIDLAIKHRDLGNDVEAMECVNRSIIIGPECLSGSYALRGDLFAVQNNTAEAICSYTIALEIDANTDHVYLKRGREYLKSGQYSEALADCTSEIQRYKDSAESYFLRAEAQEMLKNINAAIGDYVVAARLGHEDAQDYLQSRGITWGAG</sequence>
<dbReference type="Gene3D" id="1.25.40.10">
    <property type="entry name" value="Tetratricopeptide repeat domain"/>
    <property type="match status" value="1"/>
</dbReference>
<dbReference type="SMART" id="SM00028">
    <property type="entry name" value="TPR"/>
    <property type="match status" value="4"/>
</dbReference>
<accession>A0A0F3GQ25</accession>
<gene>
    <name evidence="1" type="ORF">MBAV_005045</name>
</gene>
<dbReference type="EMBL" id="LACI01002182">
    <property type="protein sequence ID" value="KJU82758.1"/>
    <property type="molecule type" value="Genomic_DNA"/>
</dbReference>
<reference evidence="1 2" key="1">
    <citation type="submission" date="2015-02" db="EMBL/GenBank/DDBJ databases">
        <title>Single-cell genomics of uncultivated deep-branching MTB reveals a conserved set of magnetosome genes.</title>
        <authorList>
            <person name="Kolinko S."/>
            <person name="Richter M."/>
            <person name="Glockner F.O."/>
            <person name="Brachmann A."/>
            <person name="Schuler D."/>
        </authorList>
    </citation>
    <scope>NUCLEOTIDE SEQUENCE [LARGE SCALE GENOMIC DNA]</scope>
    <source>
        <strain evidence="1">TM-1</strain>
    </source>
</reference>
<keyword evidence="2" id="KW-1185">Reference proteome</keyword>
<protein>
    <submittedName>
        <fullName evidence="1">GlcNAc transferase</fullName>
    </submittedName>
</protein>
<dbReference type="InterPro" id="IPR011990">
    <property type="entry name" value="TPR-like_helical_dom_sf"/>
</dbReference>
<proteinExistence type="predicted"/>
<dbReference type="PANTHER" id="PTHR44749:SF1">
    <property type="entry name" value="TETRATRICOPEPTIDE-LIKE HELICAL DOMAIN-CONTAINING PROTEIN"/>
    <property type="match status" value="1"/>
</dbReference>
<evidence type="ECO:0000313" key="1">
    <source>
        <dbReference type="EMBL" id="KJU82758.1"/>
    </source>
</evidence>
<dbReference type="SUPFAM" id="SSF48452">
    <property type="entry name" value="TPR-like"/>
    <property type="match status" value="1"/>
</dbReference>
<dbReference type="InterPro" id="IPR019734">
    <property type="entry name" value="TPR_rpt"/>
</dbReference>
<dbReference type="GO" id="GO:0045892">
    <property type="term" value="P:negative regulation of DNA-templated transcription"/>
    <property type="evidence" value="ECO:0007669"/>
    <property type="project" value="InterPro"/>
</dbReference>
<keyword evidence="1" id="KW-0808">Transferase</keyword>
<dbReference type="Proteomes" id="UP000033423">
    <property type="component" value="Unassembled WGS sequence"/>
</dbReference>
<dbReference type="GO" id="GO:0016740">
    <property type="term" value="F:transferase activity"/>
    <property type="evidence" value="ECO:0007669"/>
    <property type="project" value="UniProtKB-KW"/>
</dbReference>
<comment type="caution">
    <text evidence="1">The sequence shown here is derived from an EMBL/GenBank/DDBJ whole genome shotgun (WGS) entry which is preliminary data.</text>
</comment>
<dbReference type="PANTHER" id="PTHR44749">
    <property type="entry name" value="SUPPRESSOR OF RPS4-RLD 1"/>
    <property type="match status" value="1"/>
</dbReference>
<name>A0A0F3GQ25_9BACT</name>